<dbReference type="HOGENOM" id="CLU_2571400_0_0_5"/>
<dbReference type="KEGG" id="rei:IE4771_PB00301"/>
<sequence length="81" mass="9037">MPRIGHLAKRHATVIAVARGGRWAWRLRARSACKRPAARTGFIMHPRPSAISPLPVGLRRRLSATIARSFAAQDARQLIYI</sequence>
<name>A0A060I8J8_RHIET</name>
<dbReference type="AlphaFoldDB" id="A0A060I8J8"/>
<protein>
    <submittedName>
        <fullName evidence="1">Uncharacterized protein</fullName>
    </submittedName>
</protein>
<dbReference type="Proteomes" id="UP000027180">
    <property type="component" value="Plasmid pRetIE4771b"/>
</dbReference>
<reference evidence="1 2" key="1">
    <citation type="submission" date="2013-12" db="EMBL/GenBank/DDBJ databases">
        <title>Complete genome sequence of Rhizobium etli bv. mimosae IE4771.</title>
        <authorList>
            <person name="Bustos P."/>
            <person name="Santamaria R.I."/>
            <person name="Lozano L."/>
            <person name="Ormeno-Orrillo E."/>
            <person name="Rogel M.A."/>
            <person name="Romero D."/>
            <person name="Cevallos M.A."/>
            <person name="Martinez-Romero E."/>
            <person name="Gonzalez V."/>
        </authorList>
    </citation>
    <scope>NUCLEOTIDE SEQUENCE [LARGE SCALE GENOMIC DNA]</scope>
    <source>
        <strain evidence="1 2">IE4771</strain>
        <plasmid evidence="2">Plasmid pRetIE4771b</plasmid>
    </source>
</reference>
<dbReference type="EMBL" id="CP006988">
    <property type="protein sequence ID" value="AIC30029.1"/>
    <property type="molecule type" value="Genomic_DNA"/>
</dbReference>
<proteinExistence type="predicted"/>
<accession>A0A060I8J8</accession>
<gene>
    <name evidence="1" type="ORF">IE4771_PB00301</name>
</gene>
<evidence type="ECO:0000313" key="2">
    <source>
        <dbReference type="Proteomes" id="UP000027180"/>
    </source>
</evidence>
<keyword evidence="1" id="KW-0614">Plasmid</keyword>
<evidence type="ECO:0000313" key="1">
    <source>
        <dbReference type="EMBL" id="AIC30029.1"/>
    </source>
</evidence>
<organism evidence="1 2">
    <name type="scientific">Rhizobium etli bv. mimosae str. IE4771</name>
    <dbReference type="NCBI Taxonomy" id="1432050"/>
    <lineage>
        <taxon>Bacteria</taxon>
        <taxon>Pseudomonadati</taxon>
        <taxon>Pseudomonadota</taxon>
        <taxon>Alphaproteobacteria</taxon>
        <taxon>Hyphomicrobiales</taxon>
        <taxon>Rhizobiaceae</taxon>
        <taxon>Rhizobium/Agrobacterium group</taxon>
        <taxon>Rhizobium</taxon>
    </lineage>
</organism>
<geneLocation type="plasmid" evidence="1 2">
    <name>pRetIE4771b</name>
</geneLocation>